<accession>A0ABD2QDV9</accession>
<keyword evidence="4" id="KW-1185">Reference proteome</keyword>
<proteinExistence type="predicted"/>
<protein>
    <submittedName>
        <fullName evidence="3">Uncharacterized protein</fullName>
    </submittedName>
</protein>
<evidence type="ECO:0000256" key="1">
    <source>
        <dbReference type="SAM" id="MobiDB-lite"/>
    </source>
</evidence>
<comment type="caution">
    <text evidence="3">The sequence shown here is derived from an EMBL/GenBank/DDBJ whole genome shotgun (WGS) entry which is preliminary data.</text>
</comment>
<feature type="region of interest" description="Disordered" evidence="1">
    <location>
        <begin position="98"/>
        <end position="148"/>
    </location>
</feature>
<reference evidence="3 4" key="1">
    <citation type="submission" date="2024-11" db="EMBL/GenBank/DDBJ databases">
        <title>Adaptive evolution of stress response genes in parasites aligns with host niche diversity.</title>
        <authorList>
            <person name="Hahn C."/>
            <person name="Resl P."/>
        </authorList>
    </citation>
    <scope>NUCLEOTIDE SEQUENCE [LARGE SCALE GENOMIC DNA]</scope>
    <source>
        <strain evidence="3">EGGRZ-B1_66</strain>
        <tissue evidence="3">Body</tissue>
    </source>
</reference>
<keyword evidence="2" id="KW-0472">Membrane</keyword>
<evidence type="ECO:0000256" key="2">
    <source>
        <dbReference type="SAM" id="Phobius"/>
    </source>
</evidence>
<evidence type="ECO:0000313" key="3">
    <source>
        <dbReference type="EMBL" id="KAL3317729.1"/>
    </source>
</evidence>
<dbReference type="Proteomes" id="UP001626550">
    <property type="component" value="Unassembled WGS sequence"/>
</dbReference>
<evidence type="ECO:0000313" key="4">
    <source>
        <dbReference type="Proteomes" id="UP001626550"/>
    </source>
</evidence>
<organism evidence="3 4">
    <name type="scientific">Cichlidogyrus casuarinus</name>
    <dbReference type="NCBI Taxonomy" id="1844966"/>
    <lineage>
        <taxon>Eukaryota</taxon>
        <taxon>Metazoa</taxon>
        <taxon>Spiralia</taxon>
        <taxon>Lophotrochozoa</taxon>
        <taxon>Platyhelminthes</taxon>
        <taxon>Monogenea</taxon>
        <taxon>Monopisthocotylea</taxon>
        <taxon>Dactylogyridea</taxon>
        <taxon>Ancyrocephalidae</taxon>
        <taxon>Cichlidogyrus</taxon>
    </lineage>
</organism>
<feature type="transmembrane region" description="Helical" evidence="2">
    <location>
        <begin position="27"/>
        <end position="48"/>
    </location>
</feature>
<name>A0ABD2QDV9_9PLAT</name>
<keyword evidence="2" id="KW-0812">Transmembrane</keyword>
<keyword evidence="2" id="KW-1133">Transmembrane helix</keyword>
<dbReference type="EMBL" id="JBJKFK010000338">
    <property type="protein sequence ID" value="KAL3317729.1"/>
    <property type="molecule type" value="Genomic_DNA"/>
</dbReference>
<gene>
    <name evidence="3" type="ORF">Ciccas_003606</name>
</gene>
<sequence length="190" mass="21440">MGLLSPADAQESKGSANNDEDSNPYKIHLILLISLLALVLVWMILCVITPKSLEWFLCICRNNKEGKFNYIDMALYRTRHSMYRKEVYSANMRRSLFPQASNSSGSEEKQTNIYEPNSRKSSTTGKRNSNQSTIVTHQQSTPSTGNCQLNMNSVAPTVVIQICRLSAEDHHRKQNAEQDLVDSISLLTEE</sequence>
<dbReference type="AlphaFoldDB" id="A0ABD2QDV9"/>